<evidence type="ECO:0000313" key="2">
    <source>
        <dbReference type="Proteomes" id="UP000048179"/>
    </source>
</evidence>
<dbReference type="EMBL" id="CFGT01000005">
    <property type="protein sequence ID" value="CEY59594.1"/>
    <property type="molecule type" value="Genomic_DNA"/>
</dbReference>
<organism evidence="1 2">
    <name type="scientific">Streptococcus pseudopneumoniae</name>
    <dbReference type="NCBI Taxonomy" id="257758"/>
    <lineage>
        <taxon>Bacteria</taxon>
        <taxon>Bacillati</taxon>
        <taxon>Bacillota</taxon>
        <taxon>Bacilli</taxon>
        <taxon>Lactobacillales</taxon>
        <taxon>Streptococcaceae</taxon>
        <taxon>Streptococcus</taxon>
    </lineage>
</organism>
<protein>
    <submittedName>
        <fullName evidence="1">Uncharacterized protein</fullName>
    </submittedName>
</protein>
<dbReference type="Proteomes" id="UP000048179">
    <property type="component" value="Unassembled WGS sequence"/>
</dbReference>
<proteinExistence type="predicted"/>
<accession>A0A2P0A009</accession>
<reference evidence="1 2" key="1">
    <citation type="submission" date="2015-03" db="EMBL/GenBank/DDBJ databases">
        <authorList>
            <consortium name="Pathogen Informatics"/>
        </authorList>
    </citation>
    <scope>NUCLEOTIDE SEQUENCE [LARGE SCALE GENOMIC DNA]</scope>
    <source>
        <strain evidence="1 2">SMRU737</strain>
    </source>
</reference>
<sequence length="45" mass="5433">MSQTTQMHIYIYIYIYNLIKKCKKYRLKPTENSVGFLRFLEVSNG</sequence>
<gene>
    <name evidence="1" type="ORF">ERS020247_00860</name>
</gene>
<name>A0A2P0A009_9STRE</name>
<dbReference type="AlphaFoldDB" id="A0A2P0A009"/>
<evidence type="ECO:0000313" key="1">
    <source>
        <dbReference type="EMBL" id="CEY59594.1"/>
    </source>
</evidence>